<evidence type="ECO:0000256" key="1">
    <source>
        <dbReference type="ARBA" id="ARBA00001946"/>
    </source>
</evidence>
<feature type="transmembrane region" description="Helical" evidence="12">
    <location>
        <begin position="118"/>
        <end position="135"/>
    </location>
</feature>
<comment type="similarity">
    <text evidence="3">Belongs to the UbiA prenyltransferase family.</text>
</comment>
<feature type="transmembrane region" description="Helical" evidence="12">
    <location>
        <begin position="270"/>
        <end position="291"/>
    </location>
</feature>
<dbReference type="GO" id="GO:0006744">
    <property type="term" value="P:ubiquinone biosynthetic process"/>
    <property type="evidence" value="ECO:0007669"/>
    <property type="project" value="UniProtKB-KW"/>
</dbReference>
<keyword evidence="9 12" id="KW-1133">Transmembrane helix</keyword>
<dbReference type="Pfam" id="PF01040">
    <property type="entry name" value="UbiA"/>
    <property type="match status" value="1"/>
</dbReference>
<dbReference type="KEGG" id="pbor:BSF38_04470"/>
<dbReference type="Gene3D" id="1.20.120.1780">
    <property type="entry name" value="UbiA prenyltransferase"/>
    <property type="match status" value="1"/>
</dbReference>
<keyword evidence="8 12" id="KW-0812">Transmembrane</keyword>
<protein>
    <recommendedName>
        <fullName evidence="11">4-hydroxybenzoate polyprenyltransferase</fullName>
        <ecNumber evidence="11">2.5.1.39</ecNumber>
    </recommendedName>
</protein>
<feature type="transmembrane region" description="Helical" evidence="12">
    <location>
        <begin position="48"/>
        <end position="69"/>
    </location>
</feature>
<comment type="cofactor">
    <cofactor evidence="1">
        <name>Mg(2+)</name>
        <dbReference type="ChEBI" id="CHEBI:18420"/>
    </cofactor>
</comment>
<dbReference type="InterPro" id="IPR039653">
    <property type="entry name" value="Prenyltransferase"/>
</dbReference>
<dbReference type="PANTHER" id="PTHR11048">
    <property type="entry name" value="PRENYLTRANSFERASES"/>
    <property type="match status" value="1"/>
</dbReference>
<feature type="transmembrane region" description="Helical" evidence="12">
    <location>
        <begin position="20"/>
        <end position="36"/>
    </location>
</feature>
<dbReference type="RefSeq" id="WP_076351303.1">
    <property type="nucleotide sequence ID" value="NZ_CP019082.1"/>
</dbReference>
<dbReference type="GO" id="GO:0005886">
    <property type="term" value="C:plasma membrane"/>
    <property type="evidence" value="ECO:0007669"/>
    <property type="project" value="TreeGrafter"/>
</dbReference>
<feature type="transmembrane region" description="Helical" evidence="12">
    <location>
        <begin position="240"/>
        <end position="258"/>
    </location>
</feature>
<evidence type="ECO:0000256" key="12">
    <source>
        <dbReference type="SAM" id="Phobius"/>
    </source>
</evidence>
<evidence type="ECO:0000313" key="13">
    <source>
        <dbReference type="EMBL" id="APW62914.1"/>
    </source>
</evidence>
<evidence type="ECO:0000313" key="14">
    <source>
        <dbReference type="Proteomes" id="UP000186309"/>
    </source>
</evidence>
<comment type="subcellular location">
    <subcellularLocation>
        <location evidence="2">Membrane</location>
        <topology evidence="2">Multi-pass membrane protein</topology>
    </subcellularLocation>
</comment>
<keyword evidence="14" id="KW-1185">Reference proteome</keyword>
<dbReference type="FunFam" id="1.20.120.1780:FF:000001">
    <property type="entry name" value="4-hydroxybenzoate octaprenyltransferase"/>
    <property type="match status" value="1"/>
</dbReference>
<evidence type="ECO:0000256" key="6">
    <source>
        <dbReference type="ARBA" id="ARBA00022679"/>
    </source>
</evidence>
<dbReference type="AlphaFoldDB" id="A0A1U7CVE1"/>
<reference evidence="14" key="1">
    <citation type="submission" date="2016-12" db="EMBL/GenBank/DDBJ databases">
        <title>Comparative genomics of four Isosphaeraceae planctomycetes: a common pool of plasmids and glycoside hydrolase genes.</title>
        <authorList>
            <person name="Ivanova A."/>
        </authorList>
    </citation>
    <scope>NUCLEOTIDE SEQUENCE [LARGE SCALE GENOMIC DNA]</scope>
    <source>
        <strain evidence="14">PX4</strain>
    </source>
</reference>
<keyword evidence="5" id="KW-0997">Cell inner membrane</keyword>
<dbReference type="OrthoDB" id="9782418at2"/>
<sequence>MSIALSRVRDYLELVRFSHTLFALPFALLGAVLAAWGPRGLEGRPRDWLGILLCMATARSAAMAFNRLIDRDYDARNPRTAGRHLPAGLLTPTAVAGFTALCSAAFVASTLLFLPNPWPLRLALPVLLWLLGYSYTKRFTSLAHFWLGASLSLTPIAAWIALRGDVTWAPVLLALAVFFWVAGFDIIYACQDADFDREAGLRSVPGTLGIARALHLAALCHAFMIAALVGLGLVYPLGGVYYVGVAAAAVLLVYEHSLVRPDDLARVNQAFFHVNVVVSVGLLVFSVIDLIV</sequence>
<dbReference type="InterPro" id="IPR000537">
    <property type="entry name" value="UbiA_prenyltransferase"/>
</dbReference>
<proteinExistence type="inferred from homology"/>
<dbReference type="Gene3D" id="1.10.357.140">
    <property type="entry name" value="UbiA prenyltransferase"/>
    <property type="match status" value="1"/>
</dbReference>
<keyword evidence="7" id="KW-0831">Ubiquinone biosynthesis</keyword>
<feature type="transmembrane region" description="Helical" evidence="12">
    <location>
        <begin position="168"/>
        <end position="189"/>
    </location>
</feature>
<dbReference type="GO" id="GO:0008412">
    <property type="term" value="F:4-hydroxybenzoate polyprenyltransferase activity"/>
    <property type="evidence" value="ECO:0007669"/>
    <property type="project" value="UniProtKB-EC"/>
</dbReference>
<evidence type="ECO:0000256" key="7">
    <source>
        <dbReference type="ARBA" id="ARBA00022688"/>
    </source>
</evidence>
<dbReference type="Proteomes" id="UP000186309">
    <property type="component" value="Chromosome"/>
</dbReference>
<keyword evidence="4" id="KW-1003">Cell membrane</keyword>
<feature type="transmembrane region" description="Helical" evidence="12">
    <location>
        <begin position="89"/>
        <end position="112"/>
    </location>
</feature>
<dbReference type="EC" id="2.5.1.39" evidence="11"/>
<feature type="transmembrane region" description="Helical" evidence="12">
    <location>
        <begin position="210"/>
        <end position="234"/>
    </location>
</feature>
<evidence type="ECO:0000256" key="2">
    <source>
        <dbReference type="ARBA" id="ARBA00004141"/>
    </source>
</evidence>
<evidence type="ECO:0000256" key="10">
    <source>
        <dbReference type="ARBA" id="ARBA00023136"/>
    </source>
</evidence>
<keyword evidence="6 13" id="KW-0808">Transferase</keyword>
<evidence type="ECO:0000256" key="5">
    <source>
        <dbReference type="ARBA" id="ARBA00022519"/>
    </source>
</evidence>
<dbReference type="CDD" id="cd13959">
    <property type="entry name" value="PT_UbiA_COQ2"/>
    <property type="match status" value="1"/>
</dbReference>
<dbReference type="InterPro" id="IPR006371">
    <property type="entry name" value="Polyprenyltransferase_UbiA-li"/>
</dbReference>
<dbReference type="NCBIfam" id="TIGR01475">
    <property type="entry name" value="ubiA_other"/>
    <property type="match status" value="1"/>
</dbReference>
<dbReference type="FunFam" id="1.10.357.140:FF:000008">
    <property type="entry name" value="4-hydroxybenzoate octaprenyltransferase"/>
    <property type="match status" value="1"/>
</dbReference>
<evidence type="ECO:0000256" key="8">
    <source>
        <dbReference type="ARBA" id="ARBA00022692"/>
    </source>
</evidence>
<gene>
    <name evidence="13" type="primary">ubiA</name>
    <name evidence="13" type="ORF">BSF38_04470</name>
</gene>
<keyword evidence="10 12" id="KW-0472">Membrane</keyword>
<evidence type="ECO:0000256" key="4">
    <source>
        <dbReference type="ARBA" id="ARBA00022475"/>
    </source>
</evidence>
<feature type="transmembrane region" description="Helical" evidence="12">
    <location>
        <begin position="142"/>
        <end position="162"/>
    </location>
</feature>
<dbReference type="STRING" id="1387353.BSF38_04470"/>
<evidence type="ECO:0000256" key="9">
    <source>
        <dbReference type="ARBA" id="ARBA00022989"/>
    </source>
</evidence>
<dbReference type="PANTHER" id="PTHR11048:SF28">
    <property type="entry name" value="4-HYDROXYBENZOATE POLYPRENYLTRANSFERASE, MITOCHONDRIAL"/>
    <property type="match status" value="1"/>
</dbReference>
<dbReference type="InterPro" id="IPR044878">
    <property type="entry name" value="UbiA_sf"/>
</dbReference>
<name>A0A1U7CVE1_9BACT</name>
<evidence type="ECO:0000256" key="3">
    <source>
        <dbReference type="ARBA" id="ARBA00005985"/>
    </source>
</evidence>
<accession>A0A1U7CVE1</accession>
<evidence type="ECO:0000256" key="11">
    <source>
        <dbReference type="ARBA" id="ARBA00034524"/>
    </source>
</evidence>
<dbReference type="EMBL" id="CP019082">
    <property type="protein sequence ID" value="APW62914.1"/>
    <property type="molecule type" value="Genomic_DNA"/>
</dbReference>
<organism evidence="13 14">
    <name type="scientific">Paludisphaera borealis</name>
    <dbReference type="NCBI Taxonomy" id="1387353"/>
    <lineage>
        <taxon>Bacteria</taxon>
        <taxon>Pseudomonadati</taxon>
        <taxon>Planctomycetota</taxon>
        <taxon>Planctomycetia</taxon>
        <taxon>Isosphaerales</taxon>
        <taxon>Isosphaeraceae</taxon>
        <taxon>Paludisphaera</taxon>
    </lineage>
</organism>